<dbReference type="Proteomes" id="UP000887574">
    <property type="component" value="Unplaced"/>
</dbReference>
<dbReference type="AlphaFoldDB" id="A0A915D615"/>
<dbReference type="WBParaSite" id="jg15943">
    <property type="protein sequence ID" value="jg15943"/>
    <property type="gene ID" value="jg15943"/>
</dbReference>
<dbReference type="SUPFAM" id="SSF53720">
    <property type="entry name" value="ALDH-like"/>
    <property type="match status" value="1"/>
</dbReference>
<organism evidence="1 2">
    <name type="scientific">Ditylenchus dipsaci</name>
    <dbReference type="NCBI Taxonomy" id="166011"/>
    <lineage>
        <taxon>Eukaryota</taxon>
        <taxon>Metazoa</taxon>
        <taxon>Ecdysozoa</taxon>
        <taxon>Nematoda</taxon>
        <taxon>Chromadorea</taxon>
        <taxon>Rhabditida</taxon>
        <taxon>Tylenchina</taxon>
        <taxon>Tylenchomorpha</taxon>
        <taxon>Sphaerularioidea</taxon>
        <taxon>Anguinidae</taxon>
        <taxon>Anguininae</taxon>
        <taxon>Ditylenchus</taxon>
    </lineage>
</organism>
<dbReference type="InterPro" id="IPR016162">
    <property type="entry name" value="Ald_DH_N"/>
</dbReference>
<dbReference type="Gene3D" id="3.40.605.10">
    <property type="entry name" value="Aldehyde Dehydrogenase, Chain A, domain 1"/>
    <property type="match status" value="1"/>
</dbReference>
<evidence type="ECO:0000313" key="2">
    <source>
        <dbReference type="WBParaSite" id="jg15943"/>
    </source>
</evidence>
<sequence>MIRLLPKVFPCSSLLFYRGYAVPPPHPVWDETESLHTKIFINNEWHNSISGKTFETMNPVNGKKIADVQEGDKADIDCAVKVC</sequence>
<reference evidence="2" key="1">
    <citation type="submission" date="2022-11" db="UniProtKB">
        <authorList>
            <consortium name="WormBaseParasite"/>
        </authorList>
    </citation>
    <scope>IDENTIFICATION</scope>
</reference>
<dbReference type="InterPro" id="IPR016161">
    <property type="entry name" value="Ald_DH/histidinol_DH"/>
</dbReference>
<accession>A0A915D615</accession>
<proteinExistence type="predicted"/>
<keyword evidence="1" id="KW-1185">Reference proteome</keyword>
<evidence type="ECO:0000313" key="1">
    <source>
        <dbReference type="Proteomes" id="UP000887574"/>
    </source>
</evidence>
<protein>
    <submittedName>
        <fullName evidence="2">Uncharacterized protein</fullName>
    </submittedName>
</protein>
<dbReference type="GO" id="GO:0016491">
    <property type="term" value="F:oxidoreductase activity"/>
    <property type="evidence" value="ECO:0007669"/>
    <property type="project" value="InterPro"/>
</dbReference>
<name>A0A915D615_9BILA</name>